<dbReference type="InterPro" id="IPR014730">
    <property type="entry name" value="ETF_a/b_N"/>
</dbReference>
<feature type="binding site" evidence="2">
    <location>
        <begin position="279"/>
        <end position="286"/>
    </location>
    <ligand>
        <name>FAD</name>
        <dbReference type="ChEBI" id="CHEBI:57692"/>
    </ligand>
</feature>
<dbReference type="KEGG" id="dpn:BCB69_03270"/>
<dbReference type="SMART" id="SM00893">
    <property type="entry name" value="ETF"/>
    <property type="match status" value="1"/>
</dbReference>
<dbReference type="Proteomes" id="UP000094757">
    <property type="component" value="Chromosome"/>
</dbReference>
<evidence type="ECO:0000256" key="1">
    <source>
        <dbReference type="ARBA" id="ARBA00005817"/>
    </source>
</evidence>
<keyword evidence="2" id="KW-0285">Flavoprotein</keyword>
<name>A0A1B3WDN5_9FIRM</name>
<dbReference type="InterPro" id="IPR029035">
    <property type="entry name" value="DHS-like_NAD/FAD-binding_dom"/>
</dbReference>
<feature type="binding site" evidence="2">
    <location>
        <position position="299"/>
    </location>
    <ligand>
        <name>FAD</name>
        <dbReference type="ChEBI" id="CHEBI:57692"/>
    </ligand>
</feature>
<gene>
    <name evidence="4" type="ORF">BCB69_03270</name>
</gene>
<dbReference type="Pfam" id="PF01012">
    <property type="entry name" value="ETF"/>
    <property type="match status" value="1"/>
</dbReference>
<feature type="domain" description="Electron transfer flavoprotein alpha/beta-subunit N-terminal" evidence="3">
    <location>
        <begin position="9"/>
        <end position="199"/>
    </location>
</feature>
<feature type="binding site" evidence="2">
    <location>
        <position position="223"/>
    </location>
    <ligand>
        <name>FAD</name>
        <dbReference type="ChEBI" id="CHEBI:57692"/>
    </ligand>
</feature>
<dbReference type="PIRSF" id="PIRSF000089">
    <property type="entry name" value="Electra_flavoP_a"/>
    <property type="match status" value="1"/>
</dbReference>
<feature type="binding site" evidence="2">
    <location>
        <begin position="248"/>
        <end position="249"/>
    </location>
    <ligand>
        <name>FAD</name>
        <dbReference type="ChEBI" id="CHEBI:57692"/>
    </ligand>
</feature>
<comment type="cofactor">
    <cofactor evidence="2">
        <name>FAD</name>
        <dbReference type="ChEBI" id="CHEBI:57692"/>
    </cofactor>
    <text evidence="2">Binds 1 FAD per dimer.</text>
</comment>
<dbReference type="InterPro" id="IPR001308">
    <property type="entry name" value="ETF_a/FixB"/>
</dbReference>
<reference evidence="5" key="1">
    <citation type="submission" date="2016-08" db="EMBL/GenBank/DDBJ databases">
        <authorList>
            <person name="Holder M.E."/>
            <person name="Ajami N.J."/>
            <person name="Petrosino J.F."/>
        </authorList>
    </citation>
    <scope>NUCLEOTIDE SEQUENCE [LARGE SCALE GENOMIC DNA]</scope>
    <source>
        <strain evidence="5">F0677</strain>
    </source>
</reference>
<dbReference type="SUPFAM" id="SSF52402">
    <property type="entry name" value="Adenine nucleotide alpha hydrolases-like"/>
    <property type="match status" value="1"/>
</dbReference>
<protein>
    <submittedName>
        <fullName evidence="4">Electron transfer flavoprotein subunit alpha</fullName>
    </submittedName>
</protein>
<dbReference type="Gene3D" id="3.40.50.1220">
    <property type="entry name" value="TPP-binding domain"/>
    <property type="match status" value="1"/>
</dbReference>
<dbReference type="AlphaFoldDB" id="A0A1B3WDN5"/>
<dbReference type="InterPro" id="IPR014729">
    <property type="entry name" value="Rossmann-like_a/b/a_fold"/>
</dbReference>
<sequence>MGFSEYKDIYIIAKSLDGVIGKEALEITGQARLLANELKERVCAVVIGEKVTDESIQLLIASGADEVYVLAHALLMNYDGKSYAKVVSKLCDEKKPSAVIFSATACGRDLAPRVAAELVCGVTADVTELSIDKESHLIIWSRPALGGNIIADIISPNYKPQMGTIRPGTFRIPSPDYTRHGEVIHVPVFLSEGDIGVVVKEKIPAKKEAYSLKDAEIVIAAGRGIRNKQEWDMVEELANMLHAGIGVTRPIIDQGWISAEHKVGQTGNNVTSKVYIALGISGAMQHMCAVKSDILVAVNNNVNAPIMDMADYSVESNLKDFLPAIIKELKKRSI</sequence>
<comment type="similarity">
    <text evidence="1">Belongs to the ETF alpha-subunit/FixB family.</text>
</comment>
<dbReference type="Pfam" id="PF00766">
    <property type="entry name" value="ETF_alpha"/>
    <property type="match status" value="1"/>
</dbReference>
<evidence type="ECO:0000256" key="2">
    <source>
        <dbReference type="PIRSR" id="PIRSR000089-1"/>
    </source>
</evidence>
<dbReference type="InterPro" id="IPR033947">
    <property type="entry name" value="ETF_alpha_N"/>
</dbReference>
<dbReference type="Gene3D" id="3.40.50.620">
    <property type="entry name" value="HUPs"/>
    <property type="match status" value="1"/>
</dbReference>
<dbReference type="STRING" id="39950.BCB69_03270"/>
<proteinExistence type="inferred from homology"/>
<organism evidence="4 5">
    <name type="scientific">Dialister pneumosintes</name>
    <dbReference type="NCBI Taxonomy" id="39950"/>
    <lineage>
        <taxon>Bacteria</taxon>
        <taxon>Bacillati</taxon>
        <taxon>Bacillota</taxon>
        <taxon>Negativicutes</taxon>
        <taxon>Veillonellales</taxon>
        <taxon>Veillonellaceae</taxon>
        <taxon>Dialister</taxon>
    </lineage>
</organism>
<dbReference type="CDD" id="cd01715">
    <property type="entry name" value="ETF_alpha"/>
    <property type="match status" value="1"/>
</dbReference>
<dbReference type="PANTHER" id="PTHR43153">
    <property type="entry name" value="ELECTRON TRANSFER FLAVOPROTEIN ALPHA"/>
    <property type="match status" value="1"/>
</dbReference>
<dbReference type="InterPro" id="IPR014731">
    <property type="entry name" value="ETF_asu_C"/>
</dbReference>
<evidence type="ECO:0000259" key="3">
    <source>
        <dbReference type="SMART" id="SM00893"/>
    </source>
</evidence>
<dbReference type="GO" id="GO:0009055">
    <property type="term" value="F:electron transfer activity"/>
    <property type="evidence" value="ECO:0007669"/>
    <property type="project" value="InterPro"/>
</dbReference>
<evidence type="ECO:0000313" key="5">
    <source>
        <dbReference type="Proteomes" id="UP000094757"/>
    </source>
</evidence>
<dbReference type="EMBL" id="CP017037">
    <property type="protein sequence ID" value="AOH39071.1"/>
    <property type="molecule type" value="Genomic_DNA"/>
</dbReference>
<evidence type="ECO:0000313" key="4">
    <source>
        <dbReference type="EMBL" id="AOH39071.1"/>
    </source>
</evidence>
<dbReference type="PANTHER" id="PTHR43153:SF1">
    <property type="entry name" value="ELECTRON TRANSFER FLAVOPROTEIN SUBUNIT ALPHA, MITOCHONDRIAL"/>
    <property type="match status" value="1"/>
</dbReference>
<dbReference type="GO" id="GO:0050660">
    <property type="term" value="F:flavin adenine dinucleotide binding"/>
    <property type="evidence" value="ECO:0007669"/>
    <property type="project" value="InterPro"/>
</dbReference>
<dbReference type="RefSeq" id="WP_069176992.1">
    <property type="nucleotide sequence ID" value="NZ_CP017037.1"/>
</dbReference>
<keyword evidence="2" id="KW-0274">FAD</keyword>
<accession>A0A1B3WDN5</accession>
<dbReference type="GO" id="GO:0033539">
    <property type="term" value="P:fatty acid beta-oxidation using acyl-CoA dehydrogenase"/>
    <property type="evidence" value="ECO:0007669"/>
    <property type="project" value="TreeGrafter"/>
</dbReference>
<dbReference type="SUPFAM" id="SSF52467">
    <property type="entry name" value="DHS-like NAD/FAD-binding domain"/>
    <property type="match status" value="1"/>
</dbReference>